<sequence>MHICGTQLPGTRQSVKYQGVKFKGVKLTTVAACGQPVHKGVPEGPRTDPEPNLRGVMPIHRPPKMSLTANHLLHLKPGTVASIQDRSRSQGLPQKSHTQRSPGTLRLLTPPLCTQLSPGPALLTQELLLPAPASLTPPTSHWQPLLSHLRL</sequence>
<organism evidence="1 2">
    <name type="scientific">Entomophthora muscae</name>
    <dbReference type="NCBI Taxonomy" id="34485"/>
    <lineage>
        <taxon>Eukaryota</taxon>
        <taxon>Fungi</taxon>
        <taxon>Fungi incertae sedis</taxon>
        <taxon>Zoopagomycota</taxon>
        <taxon>Entomophthoromycotina</taxon>
        <taxon>Entomophthoromycetes</taxon>
        <taxon>Entomophthorales</taxon>
        <taxon>Entomophthoraceae</taxon>
        <taxon>Entomophthora</taxon>
    </lineage>
</organism>
<dbReference type="EMBL" id="QTSX02000355">
    <property type="protein sequence ID" value="KAJ9087111.1"/>
    <property type="molecule type" value="Genomic_DNA"/>
</dbReference>
<dbReference type="Proteomes" id="UP001165960">
    <property type="component" value="Unassembled WGS sequence"/>
</dbReference>
<comment type="caution">
    <text evidence="1">The sequence shown here is derived from an EMBL/GenBank/DDBJ whole genome shotgun (WGS) entry which is preliminary data.</text>
</comment>
<reference evidence="1" key="1">
    <citation type="submission" date="2022-04" db="EMBL/GenBank/DDBJ databases">
        <title>Genome of the entomopathogenic fungus Entomophthora muscae.</title>
        <authorList>
            <person name="Elya C."/>
            <person name="Lovett B.R."/>
            <person name="Lee E."/>
            <person name="Macias A.M."/>
            <person name="Hajek A.E."/>
            <person name="De Bivort B.L."/>
            <person name="Kasson M.T."/>
            <person name="De Fine Licht H.H."/>
            <person name="Stajich J.E."/>
        </authorList>
    </citation>
    <scope>NUCLEOTIDE SEQUENCE</scope>
    <source>
        <strain evidence="1">Berkeley</strain>
    </source>
</reference>
<protein>
    <submittedName>
        <fullName evidence="1">Uncharacterized protein</fullName>
    </submittedName>
</protein>
<proteinExistence type="predicted"/>
<evidence type="ECO:0000313" key="2">
    <source>
        <dbReference type="Proteomes" id="UP001165960"/>
    </source>
</evidence>
<gene>
    <name evidence="1" type="ORF">DSO57_1036557</name>
</gene>
<name>A0ACC2UK16_9FUNG</name>
<evidence type="ECO:0000313" key="1">
    <source>
        <dbReference type="EMBL" id="KAJ9087111.1"/>
    </source>
</evidence>
<keyword evidence="2" id="KW-1185">Reference proteome</keyword>
<accession>A0ACC2UK16</accession>